<evidence type="ECO:0000313" key="3">
    <source>
        <dbReference type="EMBL" id="GAA0722598.1"/>
    </source>
</evidence>
<dbReference type="Pfam" id="PF03544">
    <property type="entry name" value="TonB_C"/>
    <property type="match status" value="1"/>
</dbReference>
<dbReference type="Proteomes" id="UP001501523">
    <property type="component" value="Unassembled WGS sequence"/>
</dbReference>
<organism evidence="3 4">
    <name type="scientific">Dokdonella soli</name>
    <dbReference type="NCBI Taxonomy" id="529810"/>
    <lineage>
        <taxon>Bacteria</taxon>
        <taxon>Pseudomonadati</taxon>
        <taxon>Pseudomonadota</taxon>
        <taxon>Gammaproteobacteria</taxon>
        <taxon>Lysobacterales</taxon>
        <taxon>Rhodanobacteraceae</taxon>
        <taxon>Dokdonella</taxon>
    </lineage>
</organism>
<protein>
    <recommendedName>
        <fullName evidence="2">TonB C-terminal domain-containing protein</fullName>
    </recommendedName>
</protein>
<sequence length="247" mass="26061">MRHLFVAAPIALTFAIPVAAAVPKDAALHLTHEWHVSLDAGGKVASLMDKGELAPAVREPLERAIRGWSFEPGRIDGKPVSTETTLTLDVTFLRATDGNYTVRIDDARTGGIINAATSKKAPPRFPRDAARLGLVARVVVKANYDADGKVVAVEPQPDQGINSSKSLQAATVAAVRKWTVDPERVGGHGVAASVMVPICYTVTDGRAPPDFDCAWTPPGSRSKIDNGGAFALAPAAKLQTDVIGRTL</sequence>
<dbReference type="SUPFAM" id="SSF74653">
    <property type="entry name" value="TolA/TonB C-terminal domain"/>
    <property type="match status" value="1"/>
</dbReference>
<keyword evidence="4" id="KW-1185">Reference proteome</keyword>
<evidence type="ECO:0000259" key="2">
    <source>
        <dbReference type="PROSITE" id="PS52015"/>
    </source>
</evidence>
<feature type="signal peptide" evidence="1">
    <location>
        <begin position="1"/>
        <end position="21"/>
    </location>
</feature>
<evidence type="ECO:0000313" key="4">
    <source>
        <dbReference type="Proteomes" id="UP001501523"/>
    </source>
</evidence>
<dbReference type="EMBL" id="BAAAEU010000025">
    <property type="protein sequence ID" value="GAA0722598.1"/>
    <property type="molecule type" value="Genomic_DNA"/>
</dbReference>
<dbReference type="PROSITE" id="PS52015">
    <property type="entry name" value="TONB_CTD"/>
    <property type="match status" value="1"/>
</dbReference>
<gene>
    <name evidence="3" type="ORF">GCM10009105_33800</name>
</gene>
<dbReference type="Gene3D" id="3.30.1150.10">
    <property type="match status" value="1"/>
</dbReference>
<dbReference type="InterPro" id="IPR037682">
    <property type="entry name" value="TonB_C"/>
</dbReference>
<keyword evidence="1" id="KW-0732">Signal</keyword>
<proteinExistence type="predicted"/>
<evidence type="ECO:0000256" key="1">
    <source>
        <dbReference type="SAM" id="SignalP"/>
    </source>
</evidence>
<name>A0ABN1IW37_9GAMM</name>
<dbReference type="RefSeq" id="WP_343793349.1">
    <property type="nucleotide sequence ID" value="NZ_BAAAEU010000025.1"/>
</dbReference>
<accession>A0ABN1IW37</accession>
<feature type="chain" id="PRO_5045868267" description="TonB C-terminal domain-containing protein" evidence="1">
    <location>
        <begin position="22"/>
        <end position="247"/>
    </location>
</feature>
<feature type="domain" description="TonB C-terminal" evidence="2">
    <location>
        <begin position="110"/>
        <end position="209"/>
    </location>
</feature>
<comment type="caution">
    <text evidence="3">The sequence shown here is derived from an EMBL/GenBank/DDBJ whole genome shotgun (WGS) entry which is preliminary data.</text>
</comment>
<reference evidence="3 4" key="1">
    <citation type="journal article" date="2019" name="Int. J. Syst. Evol. Microbiol.">
        <title>The Global Catalogue of Microorganisms (GCM) 10K type strain sequencing project: providing services to taxonomists for standard genome sequencing and annotation.</title>
        <authorList>
            <consortium name="The Broad Institute Genomics Platform"/>
            <consortium name="The Broad Institute Genome Sequencing Center for Infectious Disease"/>
            <person name="Wu L."/>
            <person name="Ma J."/>
        </authorList>
    </citation>
    <scope>NUCLEOTIDE SEQUENCE [LARGE SCALE GENOMIC DNA]</scope>
    <source>
        <strain evidence="3 4">JCM 15421</strain>
    </source>
</reference>